<feature type="domain" description="TTF-type" evidence="2">
    <location>
        <begin position="52"/>
        <end position="132"/>
    </location>
</feature>
<dbReference type="SUPFAM" id="SSF53098">
    <property type="entry name" value="Ribonuclease H-like"/>
    <property type="match status" value="1"/>
</dbReference>
<organism evidence="3 4">
    <name type="scientific">Acropora cervicornis</name>
    <name type="common">Staghorn coral</name>
    <dbReference type="NCBI Taxonomy" id="6130"/>
    <lineage>
        <taxon>Eukaryota</taxon>
        <taxon>Metazoa</taxon>
        <taxon>Cnidaria</taxon>
        <taxon>Anthozoa</taxon>
        <taxon>Hexacorallia</taxon>
        <taxon>Scleractinia</taxon>
        <taxon>Astrocoeniina</taxon>
        <taxon>Acroporidae</taxon>
        <taxon>Acropora</taxon>
    </lineage>
</organism>
<dbReference type="Proteomes" id="UP001249851">
    <property type="component" value="Unassembled WGS sequence"/>
</dbReference>
<dbReference type="PANTHER" id="PTHR46880">
    <property type="entry name" value="RAS-ASSOCIATING DOMAIN-CONTAINING PROTEIN"/>
    <property type="match status" value="1"/>
</dbReference>
<dbReference type="PANTHER" id="PTHR46880:SF5">
    <property type="entry name" value="DUF4371 DOMAIN-CONTAINING PROTEIN"/>
    <property type="match status" value="1"/>
</dbReference>
<sequence length="708" mass="80258">MSKKTHSGLRAFFSSSGPSPSNTNTESISSNNPTSTSSVSENDDEPATKKRKGYKFQRSWLQEFDWLKWDSEKELMHCKYCKAFPMHASSSLVNGCDNFKRETLAKHLQSKSHIYCRDCYFVRSGKSKTVTQQKALPEVFARQETAQRKDLQRELEIKFNVAYSIAKEELPFTKYRPLLLLHKKNGVNISPTYDNDVKCAEFISSICDSSHLGDLMKSAKYASLIIDGDTDISVKECEMVYVHIVENGKPVNRLVGQQEVEHAHAAGVRSGVIELLKAEAGNHVIPFHCMAHRLELPMLKTQKEVKMVETLFNTLHLVWKTYHYSAKSRRELNRLGTELGANIHVASNVKGTRWVPHVQRALEVFLMGIRKDGDLSEDHGQFAATFLHMENLSETSKNADIKGRAKKLVKTMKKVDFVAFCQFIADMFQIISELSKSLQKNDLILPMAITAVRRTVDQLENLLVRPKRNGHLSGFLTALQAQVEGQEDDDDDDDEEDEDANRSAKFQGITLSGNAKDLADQTIHYPELERHIKQTVQLTVHEIQQRFSALLGDTGDTEAGGNGCDPTRVQTEYSNFKTLVRGTFQDKSFSALFQLLLTKDPYKEDFKNLFHLVEIMLVIPISSAQCERGFSAQKRIKSDVRSSLHVSTTEDLIRISMEGPELAAFDPTPVVEKWLNSGQRSRRPHLVYKTWPEELVLVYADLDSLDFE</sequence>
<reference evidence="3" key="1">
    <citation type="journal article" date="2023" name="G3 (Bethesda)">
        <title>Whole genome assembly and annotation of the endangered Caribbean coral Acropora cervicornis.</title>
        <authorList>
            <person name="Selwyn J.D."/>
            <person name="Vollmer S.V."/>
        </authorList>
    </citation>
    <scope>NUCLEOTIDE SEQUENCE</scope>
    <source>
        <strain evidence="3">K2</strain>
    </source>
</reference>
<dbReference type="EMBL" id="JARQWQ010000179">
    <property type="protein sequence ID" value="KAK2547535.1"/>
    <property type="molecule type" value="Genomic_DNA"/>
</dbReference>
<dbReference type="InterPro" id="IPR057456">
    <property type="entry name" value="Znf_C17orf113"/>
</dbReference>
<evidence type="ECO:0000256" key="1">
    <source>
        <dbReference type="SAM" id="MobiDB-lite"/>
    </source>
</evidence>
<protein>
    <submittedName>
        <fullName evidence="3">Zinc finger protein 862</fullName>
    </submittedName>
</protein>
<gene>
    <name evidence="3" type="ORF">P5673_032452</name>
</gene>
<dbReference type="Pfam" id="PF05699">
    <property type="entry name" value="Dimer_Tnp_hAT"/>
    <property type="match status" value="1"/>
</dbReference>
<evidence type="ECO:0000259" key="2">
    <source>
        <dbReference type="SMART" id="SM00597"/>
    </source>
</evidence>
<reference evidence="3" key="2">
    <citation type="journal article" date="2023" name="Science">
        <title>Genomic signatures of disease resistance in endangered staghorn corals.</title>
        <authorList>
            <person name="Vollmer S.V."/>
            <person name="Selwyn J.D."/>
            <person name="Despard B.A."/>
            <person name="Roesel C.L."/>
        </authorList>
    </citation>
    <scope>NUCLEOTIDE SEQUENCE</scope>
    <source>
        <strain evidence="3">K2</strain>
    </source>
</reference>
<dbReference type="InterPro" id="IPR006580">
    <property type="entry name" value="Znf_TTF"/>
</dbReference>
<evidence type="ECO:0000313" key="3">
    <source>
        <dbReference type="EMBL" id="KAK2547535.1"/>
    </source>
</evidence>
<dbReference type="InterPro" id="IPR008906">
    <property type="entry name" value="HATC_C_dom"/>
</dbReference>
<dbReference type="GO" id="GO:0046983">
    <property type="term" value="F:protein dimerization activity"/>
    <property type="evidence" value="ECO:0007669"/>
    <property type="project" value="InterPro"/>
</dbReference>
<comment type="caution">
    <text evidence="3">The sequence shown here is derived from an EMBL/GenBank/DDBJ whole genome shotgun (WGS) entry which is preliminary data.</text>
</comment>
<dbReference type="SMART" id="SM00597">
    <property type="entry name" value="ZnF_TTF"/>
    <property type="match status" value="1"/>
</dbReference>
<feature type="compositionally biased region" description="Low complexity" evidence="1">
    <location>
        <begin position="14"/>
        <end position="40"/>
    </location>
</feature>
<feature type="region of interest" description="Disordered" evidence="1">
    <location>
        <begin position="484"/>
        <end position="506"/>
    </location>
</feature>
<accession>A0AAD9URX0</accession>
<dbReference type="Pfam" id="PF25431">
    <property type="entry name" value="zf-C17orf113"/>
    <property type="match status" value="1"/>
</dbReference>
<dbReference type="InterPro" id="IPR012337">
    <property type="entry name" value="RNaseH-like_sf"/>
</dbReference>
<name>A0AAD9URX0_ACRCE</name>
<dbReference type="AlphaFoldDB" id="A0AAD9URX0"/>
<feature type="compositionally biased region" description="Acidic residues" evidence="1">
    <location>
        <begin position="485"/>
        <end position="499"/>
    </location>
</feature>
<proteinExistence type="predicted"/>
<keyword evidence="4" id="KW-1185">Reference proteome</keyword>
<feature type="region of interest" description="Disordered" evidence="1">
    <location>
        <begin position="1"/>
        <end position="52"/>
    </location>
</feature>
<evidence type="ECO:0000313" key="4">
    <source>
        <dbReference type="Proteomes" id="UP001249851"/>
    </source>
</evidence>